<reference evidence="1 2" key="1">
    <citation type="submission" date="2016-04" db="EMBL/GenBank/DDBJ databases">
        <title>Complete genome seqeunce of Leptospira alstonii serovar Room22.</title>
        <authorList>
            <person name="Nally J.E."/>
            <person name="Bayles D.O."/>
            <person name="Hurley D."/>
            <person name="Fanning S."/>
            <person name="McMahon B.J."/>
            <person name="Arent Z."/>
        </authorList>
    </citation>
    <scope>NUCLEOTIDE SEQUENCE [LARGE SCALE GENOMIC DNA]</scope>
    <source>
        <strain evidence="1 2">GWTS #1</strain>
    </source>
</reference>
<dbReference type="KEGG" id="laj:A0128_02260"/>
<dbReference type="Proteomes" id="UP000094197">
    <property type="component" value="Chromosome 1"/>
</dbReference>
<protein>
    <recommendedName>
        <fullName evidence="3">GHKL domain protein</fullName>
    </recommendedName>
</protein>
<name>A0A1D7UT82_9LEPT</name>
<keyword evidence="2" id="KW-1185">Reference proteome</keyword>
<evidence type="ECO:0000313" key="2">
    <source>
        <dbReference type="Proteomes" id="UP000094197"/>
    </source>
</evidence>
<gene>
    <name evidence="1" type="ORF">A0128_02260</name>
</gene>
<dbReference type="RefSeq" id="WP_069606043.1">
    <property type="nucleotide sequence ID" value="NZ_CP015217.1"/>
</dbReference>
<evidence type="ECO:0008006" key="3">
    <source>
        <dbReference type="Google" id="ProtNLM"/>
    </source>
</evidence>
<sequence>MRDFDDVSADFRMEVDSAISKEVPISLITYVLTPKGEKKLKYIIQGILTRYDRLDLTELLYTSSKELIVNATKAAIKRILFKESKLNIESIEDYERGMKSFHSSLSDKKFPFYREKMKEHDLTIKVTFFFNQHRIILKILNNFPLTDQEEKRVREKFRISRDFDNLFEFFMKFGDSTEGAGLGITMVEILVAQSGFDRHLFTIYSRKGISQTVARVEIPLREDYIPRRLKFRKGQNFIPSFVE</sequence>
<organism evidence="1 2">
    <name type="scientific">Leptospira tipperaryensis</name>
    <dbReference type="NCBI Taxonomy" id="2564040"/>
    <lineage>
        <taxon>Bacteria</taxon>
        <taxon>Pseudomonadati</taxon>
        <taxon>Spirochaetota</taxon>
        <taxon>Spirochaetia</taxon>
        <taxon>Leptospirales</taxon>
        <taxon>Leptospiraceae</taxon>
        <taxon>Leptospira</taxon>
    </lineage>
</organism>
<proteinExistence type="predicted"/>
<accession>A0A1D7UT82</accession>
<evidence type="ECO:0000313" key="1">
    <source>
        <dbReference type="EMBL" id="AOP32796.1"/>
    </source>
</evidence>
<dbReference type="EMBL" id="CP015217">
    <property type="protein sequence ID" value="AOP32796.1"/>
    <property type="molecule type" value="Genomic_DNA"/>
</dbReference>
<dbReference type="AlphaFoldDB" id="A0A1D7UT82"/>
<dbReference type="OrthoDB" id="339607at2"/>